<evidence type="ECO:0000313" key="2">
    <source>
        <dbReference type="EMBL" id="KAL3519985.1"/>
    </source>
</evidence>
<sequence>MTDTNNCIFTNRKHRHHSIRSPVNQLDKGSEEGKKARREMKLSSNGTMEGREEKRQEGAFLFHVVYMAQDSKMMIIN</sequence>
<keyword evidence="3" id="KW-1185">Reference proteome</keyword>
<organism evidence="2 3">
    <name type="scientific">Cinchona calisaya</name>
    <dbReference type="NCBI Taxonomy" id="153742"/>
    <lineage>
        <taxon>Eukaryota</taxon>
        <taxon>Viridiplantae</taxon>
        <taxon>Streptophyta</taxon>
        <taxon>Embryophyta</taxon>
        <taxon>Tracheophyta</taxon>
        <taxon>Spermatophyta</taxon>
        <taxon>Magnoliopsida</taxon>
        <taxon>eudicotyledons</taxon>
        <taxon>Gunneridae</taxon>
        <taxon>Pentapetalae</taxon>
        <taxon>asterids</taxon>
        <taxon>lamiids</taxon>
        <taxon>Gentianales</taxon>
        <taxon>Rubiaceae</taxon>
        <taxon>Cinchonoideae</taxon>
        <taxon>Cinchoneae</taxon>
        <taxon>Cinchona</taxon>
    </lineage>
</organism>
<accession>A0ABD2ZNR6</accession>
<name>A0ABD2ZNR6_9GENT</name>
<reference evidence="2 3" key="1">
    <citation type="submission" date="2024-11" db="EMBL/GenBank/DDBJ databases">
        <title>A near-complete genome assembly of Cinchona calisaya.</title>
        <authorList>
            <person name="Lian D.C."/>
            <person name="Zhao X.W."/>
            <person name="Wei L."/>
        </authorList>
    </citation>
    <scope>NUCLEOTIDE SEQUENCE [LARGE SCALE GENOMIC DNA]</scope>
    <source>
        <tissue evidence="2">Nenye</tissue>
    </source>
</reference>
<dbReference type="Proteomes" id="UP001630127">
    <property type="component" value="Unassembled WGS sequence"/>
</dbReference>
<evidence type="ECO:0000256" key="1">
    <source>
        <dbReference type="SAM" id="MobiDB-lite"/>
    </source>
</evidence>
<feature type="region of interest" description="Disordered" evidence="1">
    <location>
        <begin position="1"/>
        <end position="54"/>
    </location>
</feature>
<protein>
    <submittedName>
        <fullName evidence="2">Uncharacterized protein</fullName>
    </submittedName>
</protein>
<proteinExistence type="predicted"/>
<dbReference type="EMBL" id="JBJUIK010000008">
    <property type="protein sequence ID" value="KAL3519985.1"/>
    <property type="molecule type" value="Genomic_DNA"/>
</dbReference>
<evidence type="ECO:0000313" key="3">
    <source>
        <dbReference type="Proteomes" id="UP001630127"/>
    </source>
</evidence>
<dbReference type="AlphaFoldDB" id="A0ABD2ZNR6"/>
<comment type="caution">
    <text evidence="2">The sequence shown here is derived from an EMBL/GenBank/DDBJ whole genome shotgun (WGS) entry which is preliminary data.</text>
</comment>
<gene>
    <name evidence="2" type="ORF">ACH5RR_018134</name>
</gene>